<sequence>MLLSSLHQHGALPYARNSSSQQIHFGHHQNLISQNHSSPSYYGVGGSNRKWNFYLFLSRSVTQEFGDFIGHLKPRKDRKMNGFGGIVPLIQETGDAKRIFNLENDRSNMCSSLTRKSRFINLLLYFLSGGRELSGLWECGIFCEVYDLGHEIPNVYSFGDVISEDKQAAMFFENANGCFYDKFTLWIISS</sequence>
<evidence type="ECO:0000313" key="2">
    <source>
        <dbReference type="Proteomes" id="UP001054837"/>
    </source>
</evidence>
<evidence type="ECO:0000313" key="1">
    <source>
        <dbReference type="EMBL" id="GIY57457.1"/>
    </source>
</evidence>
<comment type="caution">
    <text evidence="1">The sequence shown here is derived from an EMBL/GenBank/DDBJ whole genome shotgun (WGS) entry which is preliminary data.</text>
</comment>
<dbReference type="Proteomes" id="UP001054837">
    <property type="component" value="Unassembled WGS sequence"/>
</dbReference>
<dbReference type="AlphaFoldDB" id="A0AAV4UHR6"/>
<organism evidence="1 2">
    <name type="scientific">Caerostris darwini</name>
    <dbReference type="NCBI Taxonomy" id="1538125"/>
    <lineage>
        <taxon>Eukaryota</taxon>
        <taxon>Metazoa</taxon>
        <taxon>Ecdysozoa</taxon>
        <taxon>Arthropoda</taxon>
        <taxon>Chelicerata</taxon>
        <taxon>Arachnida</taxon>
        <taxon>Araneae</taxon>
        <taxon>Araneomorphae</taxon>
        <taxon>Entelegynae</taxon>
        <taxon>Araneoidea</taxon>
        <taxon>Araneidae</taxon>
        <taxon>Caerostris</taxon>
    </lineage>
</organism>
<gene>
    <name evidence="1" type="ORF">CDAR_574501</name>
</gene>
<name>A0AAV4UHR6_9ARAC</name>
<dbReference type="EMBL" id="BPLQ01011338">
    <property type="protein sequence ID" value="GIY57457.1"/>
    <property type="molecule type" value="Genomic_DNA"/>
</dbReference>
<keyword evidence="2" id="KW-1185">Reference proteome</keyword>
<protein>
    <submittedName>
        <fullName evidence="1">Uncharacterized protein</fullName>
    </submittedName>
</protein>
<accession>A0AAV4UHR6</accession>
<proteinExistence type="predicted"/>
<reference evidence="1 2" key="1">
    <citation type="submission" date="2021-06" db="EMBL/GenBank/DDBJ databases">
        <title>Caerostris darwini draft genome.</title>
        <authorList>
            <person name="Kono N."/>
            <person name="Arakawa K."/>
        </authorList>
    </citation>
    <scope>NUCLEOTIDE SEQUENCE [LARGE SCALE GENOMIC DNA]</scope>
</reference>